<gene>
    <name evidence="1" type="ordered locus">Solca_1483</name>
</gene>
<sequence>MEIPQQINDFSNAILEEITNKVKKNKVFSVGDLDELRFV</sequence>
<dbReference type="AlphaFoldDB" id="H8KQE4"/>
<accession>H8KQE4</accession>
<reference evidence="1" key="1">
    <citation type="submission" date="2012-02" db="EMBL/GenBank/DDBJ databases">
        <title>The complete genome of Solitalea canadensis DSM 3403.</title>
        <authorList>
            <consortium name="US DOE Joint Genome Institute (JGI-PGF)"/>
            <person name="Lucas S."/>
            <person name="Copeland A."/>
            <person name="Lapidus A."/>
            <person name="Glavina del Rio T."/>
            <person name="Dalin E."/>
            <person name="Tice H."/>
            <person name="Bruce D."/>
            <person name="Goodwin L."/>
            <person name="Pitluck S."/>
            <person name="Peters L."/>
            <person name="Ovchinnikova G."/>
            <person name="Lu M."/>
            <person name="Kyrpides N."/>
            <person name="Mavromatis K."/>
            <person name="Ivanova N."/>
            <person name="Brettin T."/>
            <person name="Detter J.C."/>
            <person name="Han C."/>
            <person name="Larimer F."/>
            <person name="Land M."/>
            <person name="Hauser L."/>
            <person name="Markowitz V."/>
            <person name="Cheng J.-F."/>
            <person name="Hugenholtz P."/>
            <person name="Woyke T."/>
            <person name="Wu D."/>
            <person name="Spring S."/>
            <person name="Schroeder M."/>
            <person name="Kopitz M."/>
            <person name="Brambilla E."/>
            <person name="Klenk H.-P."/>
            <person name="Eisen J.A."/>
        </authorList>
    </citation>
    <scope>NUCLEOTIDE SEQUENCE</scope>
    <source>
        <strain evidence="1">DSM 3403</strain>
    </source>
</reference>
<dbReference type="KEGG" id="scn:Solca_1483"/>
<protein>
    <submittedName>
        <fullName evidence="1">Uncharacterized protein</fullName>
    </submittedName>
</protein>
<dbReference type="Proteomes" id="UP000007590">
    <property type="component" value="Chromosome"/>
</dbReference>
<evidence type="ECO:0000313" key="2">
    <source>
        <dbReference type="Proteomes" id="UP000007590"/>
    </source>
</evidence>
<keyword evidence="2" id="KW-1185">Reference proteome</keyword>
<name>H8KQE4_SOLCM</name>
<evidence type="ECO:0000313" key="1">
    <source>
        <dbReference type="EMBL" id="AFD06560.1"/>
    </source>
</evidence>
<organism evidence="1 2">
    <name type="scientific">Solitalea canadensis (strain ATCC 29591 / DSM 3403 / JCM 21819 / LMG 8368 / NBRC 15130 / NCIMB 12057 / USAM 9D)</name>
    <name type="common">Flexibacter canadensis</name>
    <dbReference type="NCBI Taxonomy" id="929556"/>
    <lineage>
        <taxon>Bacteria</taxon>
        <taxon>Pseudomonadati</taxon>
        <taxon>Bacteroidota</taxon>
        <taxon>Sphingobacteriia</taxon>
        <taxon>Sphingobacteriales</taxon>
        <taxon>Sphingobacteriaceae</taxon>
        <taxon>Solitalea</taxon>
    </lineage>
</organism>
<dbReference type="HOGENOM" id="CLU_3317126_0_0_10"/>
<proteinExistence type="predicted"/>
<dbReference type="EMBL" id="CP003349">
    <property type="protein sequence ID" value="AFD06560.1"/>
    <property type="molecule type" value="Genomic_DNA"/>
</dbReference>